<dbReference type="FunFam" id="2.10.25.10:FF:000022">
    <property type="entry name" value="Metalloendopeptidase"/>
    <property type="match status" value="1"/>
</dbReference>
<dbReference type="Pfam" id="PF14670">
    <property type="entry name" value="FXa_inhibition"/>
    <property type="match status" value="1"/>
</dbReference>
<gene>
    <name evidence="6" type="ORF">Celaphus_00008539</name>
</gene>
<comment type="caution">
    <text evidence="6">The sequence shown here is derived from an EMBL/GenBank/DDBJ whole genome shotgun (WGS) entry which is preliminary data.</text>
</comment>
<dbReference type="OrthoDB" id="9644116at2759"/>
<evidence type="ECO:0000313" key="7">
    <source>
        <dbReference type="Proteomes" id="UP000242450"/>
    </source>
</evidence>
<dbReference type="Proteomes" id="UP000242450">
    <property type="component" value="Chromosome 15"/>
</dbReference>
<name>A0A212CPB7_CEREH</name>
<dbReference type="InterPro" id="IPR000742">
    <property type="entry name" value="EGF"/>
</dbReference>
<dbReference type="InterPro" id="IPR000152">
    <property type="entry name" value="EGF-type_Asp/Asn_hydroxyl_site"/>
</dbReference>
<dbReference type="SMART" id="SM00179">
    <property type="entry name" value="EGF_CA"/>
    <property type="match status" value="1"/>
</dbReference>
<evidence type="ECO:0000256" key="1">
    <source>
        <dbReference type="ARBA" id="ARBA00022536"/>
    </source>
</evidence>
<protein>
    <recommendedName>
        <fullName evidence="5">EGF-like domain-containing protein</fullName>
    </recommendedName>
</protein>
<evidence type="ECO:0000256" key="2">
    <source>
        <dbReference type="ARBA" id="ARBA00022737"/>
    </source>
</evidence>
<keyword evidence="3" id="KW-1015">Disulfide bond</keyword>
<dbReference type="PROSITE" id="PS01186">
    <property type="entry name" value="EGF_2"/>
    <property type="match status" value="1"/>
</dbReference>
<organism evidence="6 7">
    <name type="scientific">Cervus elaphus hippelaphus</name>
    <name type="common">European red deer</name>
    <dbReference type="NCBI Taxonomy" id="46360"/>
    <lineage>
        <taxon>Eukaryota</taxon>
        <taxon>Metazoa</taxon>
        <taxon>Chordata</taxon>
        <taxon>Craniata</taxon>
        <taxon>Vertebrata</taxon>
        <taxon>Euteleostomi</taxon>
        <taxon>Mammalia</taxon>
        <taxon>Eutheria</taxon>
        <taxon>Laurasiatheria</taxon>
        <taxon>Artiodactyla</taxon>
        <taxon>Ruminantia</taxon>
        <taxon>Pecora</taxon>
        <taxon>Cervidae</taxon>
        <taxon>Cervinae</taxon>
        <taxon>Cervus</taxon>
    </lineage>
</organism>
<sequence length="86" mass="9068">MALSRVPVGLCSPPLVPDGFPAQSLLAGQQESTSHPCLLGEIAKVDECSWPDHGGCEQRCVNTLGSYKCMCDPGYELAADKKACEG</sequence>
<keyword evidence="4" id="KW-0325">Glycoprotein</keyword>
<feature type="domain" description="EGF-like" evidence="5">
    <location>
        <begin position="69"/>
        <end position="84"/>
    </location>
</feature>
<dbReference type="SMART" id="SM00181">
    <property type="entry name" value="EGF"/>
    <property type="match status" value="1"/>
</dbReference>
<dbReference type="PANTHER" id="PTHR24034:SF89">
    <property type="entry name" value="COMPLEMENT COMPONENT C1Q RECEPTOR"/>
    <property type="match status" value="1"/>
</dbReference>
<proteinExistence type="predicted"/>
<dbReference type="SUPFAM" id="SSF57196">
    <property type="entry name" value="EGF/Laminin"/>
    <property type="match status" value="1"/>
</dbReference>
<accession>A0A212CPB7</accession>
<dbReference type="InterPro" id="IPR001881">
    <property type="entry name" value="EGF-like_Ca-bd_dom"/>
</dbReference>
<reference evidence="6 7" key="1">
    <citation type="journal article" date="2018" name="Mol. Genet. Genomics">
        <title>The red deer Cervus elaphus genome CerEla1.0: sequencing, annotating, genes, and chromosomes.</title>
        <authorList>
            <person name="Bana N.A."/>
            <person name="Nyiri A."/>
            <person name="Nagy J."/>
            <person name="Frank K."/>
            <person name="Nagy T."/>
            <person name="Steger V."/>
            <person name="Schiller M."/>
            <person name="Lakatos P."/>
            <person name="Sugar L."/>
            <person name="Horn P."/>
            <person name="Barta E."/>
            <person name="Orosz L."/>
        </authorList>
    </citation>
    <scope>NUCLEOTIDE SEQUENCE [LARGE SCALE GENOMIC DNA]</scope>
    <source>
        <strain evidence="6">Hungarian</strain>
    </source>
</reference>
<keyword evidence="7" id="KW-1185">Reference proteome</keyword>
<evidence type="ECO:0000313" key="6">
    <source>
        <dbReference type="EMBL" id="OWK07742.1"/>
    </source>
</evidence>
<dbReference type="Gene3D" id="2.10.25.10">
    <property type="entry name" value="Laminin"/>
    <property type="match status" value="1"/>
</dbReference>
<evidence type="ECO:0000256" key="4">
    <source>
        <dbReference type="ARBA" id="ARBA00023180"/>
    </source>
</evidence>
<dbReference type="PANTHER" id="PTHR24034">
    <property type="entry name" value="EGF-LIKE DOMAIN-CONTAINING PROTEIN"/>
    <property type="match status" value="1"/>
</dbReference>
<evidence type="ECO:0000256" key="3">
    <source>
        <dbReference type="ARBA" id="ARBA00023157"/>
    </source>
</evidence>
<dbReference type="AlphaFoldDB" id="A0A212CPB7"/>
<dbReference type="EMBL" id="MKHE01000015">
    <property type="protein sequence ID" value="OWK07742.1"/>
    <property type="molecule type" value="Genomic_DNA"/>
</dbReference>
<dbReference type="PROSITE" id="PS00010">
    <property type="entry name" value="ASX_HYDROXYL"/>
    <property type="match status" value="1"/>
</dbReference>
<evidence type="ECO:0000259" key="5">
    <source>
        <dbReference type="PROSITE" id="PS01186"/>
    </source>
</evidence>
<dbReference type="GO" id="GO:0005509">
    <property type="term" value="F:calcium ion binding"/>
    <property type="evidence" value="ECO:0007669"/>
    <property type="project" value="InterPro"/>
</dbReference>
<keyword evidence="1" id="KW-0245">EGF-like domain</keyword>
<dbReference type="InterPro" id="IPR050751">
    <property type="entry name" value="ECM_structural_protein"/>
</dbReference>
<keyword evidence="2" id="KW-0677">Repeat</keyword>